<keyword evidence="3" id="KW-1185">Reference proteome</keyword>
<feature type="signal peptide" evidence="1">
    <location>
        <begin position="1"/>
        <end position="19"/>
    </location>
</feature>
<organism evidence="2 3">
    <name type="scientific">Thauera sinica</name>
    <dbReference type="NCBI Taxonomy" id="2665146"/>
    <lineage>
        <taxon>Bacteria</taxon>
        <taxon>Pseudomonadati</taxon>
        <taxon>Pseudomonadota</taxon>
        <taxon>Betaproteobacteria</taxon>
        <taxon>Rhodocyclales</taxon>
        <taxon>Zoogloeaceae</taxon>
        <taxon>Thauera</taxon>
    </lineage>
</organism>
<dbReference type="EMBL" id="JBHSOG010000007">
    <property type="protein sequence ID" value="MFC5768107.1"/>
    <property type="molecule type" value="Genomic_DNA"/>
</dbReference>
<evidence type="ECO:0000256" key="1">
    <source>
        <dbReference type="SAM" id="SignalP"/>
    </source>
</evidence>
<evidence type="ECO:0000313" key="2">
    <source>
        <dbReference type="EMBL" id="MFC5768107.1"/>
    </source>
</evidence>
<dbReference type="Proteomes" id="UP001595974">
    <property type="component" value="Unassembled WGS sequence"/>
</dbReference>
<keyword evidence="1" id="KW-0732">Signal</keyword>
<comment type="caution">
    <text evidence="2">The sequence shown here is derived from an EMBL/GenBank/DDBJ whole genome shotgun (WGS) entry which is preliminary data.</text>
</comment>
<reference evidence="3" key="1">
    <citation type="journal article" date="2019" name="Int. J. Syst. Evol. Microbiol.">
        <title>The Global Catalogue of Microorganisms (GCM) 10K type strain sequencing project: providing services to taxonomists for standard genome sequencing and annotation.</title>
        <authorList>
            <consortium name="The Broad Institute Genomics Platform"/>
            <consortium name="The Broad Institute Genome Sequencing Center for Infectious Disease"/>
            <person name="Wu L."/>
            <person name="Ma J."/>
        </authorList>
    </citation>
    <scope>NUCLEOTIDE SEQUENCE [LARGE SCALE GENOMIC DNA]</scope>
    <source>
        <strain evidence="3">SHR3</strain>
    </source>
</reference>
<accession>A0ABW1ALJ1</accession>
<sequence length="267" mass="28324">MRRLLPVLILSAVAAAASAAPRAAATVPAKALPAKVLAVAPQSVPSVPAIEPAADDTFRICFNYGCLTERDISVPGATLDTIRGRLEAAPDAAAEREALAQAVGMLLAVAGRQTPVAADRAGNFLDQEVEGRMDCIDHSTSTTRILGLLEAHGWLRFHRVLEPARRTRLILQHFGAVVEEVAPRLQERATEKAVEVPDHVPVLLALCDCAGAANDAGRPDERAGRAEMAEARPGDRYVIDSWFVDNGEAAIVLPLAEWLDGGGPDVQ</sequence>
<feature type="chain" id="PRO_5045614288" evidence="1">
    <location>
        <begin position="20"/>
        <end position="267"/>
    </location>
</feature>
<name>A0ABW1ALJ1_9RHOO</name>
<dbReference type="RefSeq" id="WP_232516407.1">
    <property type="nucleotide sequence ID" value="NZ_JBHSOG010000007.1"/>
</dbReference>
<evidence type="ECO:0000313" key="3">
    <source>
        <dbReference type="Proteomes" id="UP001595974"/>
    </source>
</evidence>
<protein>
    <submittedName>
        <fullName evidence="2">Uncharacterized protein</fullName>
    </submittedName>
</protein>
<gene>
    <name evidence="2" type="ORF">ACFPTN_01840</name>
</gene>
<proteinExistence type="predicted"/>